<dbReference type="Ensembl" id="ENSSMRT00000001137.1">
    <property type="protein sequence ID" value="ENSSMRP00000000944.1"/>
    <property type="gene ID" value="ENSSMRG00000000817.1"/>
</dbReference>
<proteinExistence type="predicted"/>
<reference evidence="2" key="1">
    <citation type="submission" date="2025-08" db="UniProtKB">
        <authorList>
            <consortium name="Ensembl"/>
        </authorList>
    </citation>
    <scope>IDENTIFICATION</scope>
</reference>
<accession>A0A8D0B5K4</accession>
<evidence type="ECO:0000256" key="1">
    <source>
        <dbReference type="SAM" id="MobiDB-lite"/>
    </source>
</evidence>
<reference evidence="2" key="2">
    <citation type="submission" date="2025-09" db="UniProtKB">
        <authorList>
            <consortium name="Ensembl"/>
        </authorList>
    </citation>
    <scope>IDENTIFICATION</scope>
</reference>
<sequence length="140" mass="15294">QHLLQKKGYLCLGGSGNTLLVPGKVSSGVDAALPLSKMYSPATILCLNREPSSKHFLSEDKMAARFNNLSLDNDHIYSSNGFPIHNKDPKWNPCTEVVLWSPPGNSGLQSIRTLMSMPSSLSSSAQDQQDMVAMQEEMEV</sequence>
<dbReference type="InterPro" id="IPR029195">
    <property type="entry name" value="HCFC1R1"/>
</dbReference>
<name>A0A8D0B5K4_SALMN</name>
<dbReference type="AlphaFoldDB" id="A0A8D0B5K4"/>
<feature type="region of interest" description="Disordered" evidence="1">
    <location>
        <begin position="118"/>
        <end position="140"/>
    </location>
</feature>
<evidence type="ECO:0000313" key="2">
    <source>
        <dbReference type="Ensembl" id="ENSSMRP00000000944.1"/>
    </source>
</evidence>
<dbReference type="Proteomes" id="UP000694421">
    <property type="component" value="Unplaced"/>
</dbReference>
<dbReference type="OMA" id="QSIRTLM"/>
<keyword evidence="3" id="KW-1185">Reference proteome</keyword>
<organism evidence="2 3">
    <name type="scientific">Salvator merianae</name>
    <name type="common">Argentine black and white tegu</name>
    <name type="synonym">Tupinambis merianae</name>
    <dbReference type="NCBI Taxonomy" id="96440"/>
    <lineage>
        <taxon>Eukaryota</taxon>
        <taxon>Metazoa</taxon>
        <taxon>Chordata</taxon>
        <taxon>Craniata</taxon>
        <taxon>Vertebrata</taxon>
        <taxon>Euteleostomi</taxon>
        <taxon>Lepidosauria</taxon>
        <taxon>Squamata</taxon>
        <taxon>Bifurcata</taxon>
        <taxon>Unidentata</taxon>
        <taxon>Episquamata</taxon>
        <taxon>Laterata</taxon>
        <taxon>Teiioidea</taxon>
        <taxon>Teiidae</taxon>
        <taxon>Salvator</taxon>
    </lineage>
</organism>
<dbReference type="GeneTree" id="ENSGT00680000101584"/>
<evidence type="ECO:0000313" key="3">
    <source>
        <dbReference type="Proteomes" id="UP000694421"/>
    </source>
</evidence>
<protein>
    <submittedName>
        <fullName evidence="2">Uncharacterized protein</fullName>
    </submittedName>
</protein>
<dbReference type="Pfam" id="PF15226">
    <property type="entry name" value="HPIP"/>
    <property type="match status" value="1"/>
</dbReference>